<comment type="similarity">
    <text evidence="2">Belongs to the glycosyltransferase 29 family.</text>
</comment>
<keyword evidence="6" id="KW-0735">Signal-anchor</keyword>
<feature type="compositionally biased region" description="Basic and acidic residues" evidence="11">
    <location>
        <begin position="103"/>
        <end position="114"/>
    </location>
</feature>
<keyword evidence="7" id="KW-1133">Transmembrane helix</keyword>
<evidence type="ECO:0000313" key="13">
    <source>
        <dbReference type="Proteomes" id="UP001472866"/>
    </source>
</evidence>
<dbReference type="CDD" id="cd19952">
    <property type="entry name" value="GT29"/>
    <property type="match status" value="1"/>
</dbReference>
<evidence type="ECO:0000256" key="4">
    <source>
        <dbReference type="ARBA" id="ARBA00022679"/>
    </source>
</evidence>
<keyword evidence="9" id="KW-0472">Membrane</keyword>
<evidence type="ECO:0000256" key="1">
    <source>
        <dbReference type="ARBA" id="ARBA00004323"/>
    </source>
</evidence>
<name>A0AAX4PJI2_9CHLO</name>
<dbReference type="InterPro" id="IPR050943">
    <property type="entry name" value="Glycosyltr_29_Sialyltrsf"/>
</dbReference>
<proteinExistence type="inferred from homology"/>
<evidence type="ECO:0000256" key="11">
    <source>
        <dbReference type="SAM" id="MobiDB-lite"/>
    </source>
</evidence>
<evidence type="ECO:0000256" key="3">
    <source>
        <dbReference type="ARBA" id="ARBA00022676"/>
    </source>
</evidence>
<feature type="region of interest" description="Disordered" evidence="11">
    <location>
        <begin position="88"/>
        <end position="114"/>
    </location>
</feature>
<evidence type="ECO:0000256" key="7">
    <source>
        <dbReference type="ARBA" id="ARBA00022989"/>
    </source>
</evidence>
<dbReference type="AlphaFoldDB" id="A0AAX4PJI2"/>
<reference evidence="12 13" key="1">
    <citation type="submission" date="2024-03" db="EMBL/GenBank/DDBJ databases">
        <title>Complete genome sequence of the green alga Chloropicon roscoffensis RCC1871.</title>
        <authorList>
            <person name="Lemieux C."/>
            <person name="Pombert J.-F."/>
            <person name="Otis C."/>
            <person name="Turmel M."/>
        </authorList>
    </citation>
    <scope>NUCLEOTIDE SEQUENCE [LARGE SCALE GENOMIC DNA]</scope>
    <source>
        <strain evidence="12 13">RCC1871</strain>
    </source>
</reference>
<organism evidence="12 13">
    <name type="scientific">Chloropicon roscoffensis</name>
    <dbReference type="NCBI Taxonomy" id="1461544"/>
    <lineage>
        <taxon>Eukaryota</taxon>
        <taxon>Viridiplantae</taxon>
        <taxon>Chlorophyta</taxon>
        <taxon>Chloropicophyceae</taxon>
        <taxon>Chloropicales</taxon>
        <taxon>Chloropicaceae</taxon>
        <taxon>Chloropicon</taxon>
    </lineage>
</organism>
<keyword evidence="8" id="KW-0333">Golgi apparatus</keyword>
<dbReference type="PANTHER" id="PTHR11987">
    <property type="entry name" value="ALPHA-2,8-SIALYLTRANSFERASE"/>
    <property type="match status" value="1"/>
</dbReference>
<dbReference type="PANTHER" id="PTHR11987:SF36">
    <property type="entry name" value="SIA-ALPHA-2,3-GAL-BETA-1,4-GLCNAC-R:ALPHA 2,8-SIALYLTRANSFERASE"/>
    <property type="match status" value="1"/>
</dbReference>
<keyword evidence="5" id="KW-0812">Transmembrane</keyword>
<keyword evidence="3 12" id="KW-0328">Glycosyltransferase</keyword>
<evidence type="ECO:0000256" key="5">
    <source>
        <dbReference type="ARBA" id="ARBA00022692"/>
    </source>
</evidence>
<dbReference type="GO" id="GO:0000139">
    <property type="term" value="C:Golgi membrane"/>
    <property type="evidence" value="ECO:0007669"/>
    <property type="project" value="UniProtKB-SubCell"/>
</dbReference>
<gene>
    <name evidence="12" type="ORF">HKI87_13g74010</name>
</gene>
<dbReference type="GO" id="GO:0008373">
    <property type="term" value="F:sialyltransferase activity"/>
    <property type="evidence" value="ECO:0007669"/>
    <property type="project" value="InterPro"/>
</dbReference>
<evidence type="ECO:0000256" key="8">
    <source>
        <dbReference type="ARBA" id="ARBA00023034"/>
    </source>
</evidence>
<evidence type="ECO:0000256" key="10">
    <source>
        <dbReference type="ARBA" id="ARBA00023180"/>
    </source>
</evidence>
<dbReference type="EMBL" id="CP151513">
    <property type="protein sequence ID" value="WZN65839.1"/>
    <property type="molecule type" value="Genomic_DNA"/>
</dbReference>
<keyword evidence="10" id="KW-0325">Glycoprotein</keyword>
<comment type="subcellular location">
    <subcellularLocation>
        <location evidence="1">Golgi apparatus membrane</location>
        <topology evidence="1">Single-pass type II membrane protein</topology>
    </subcellularLocation>
</comment>
<evidence type="ECO:0000256" key="9">
    <source>
        <dbReference type="ARBA" id="ARBA00023136"/>
    </source>
</evidence>
<evidence type="ECO:0000313" key="12">
    <source>
        <dbReference type="EMBL" id="WZN65839.1"/>
    </source>
</evidence>
<accession>A0AAX4PJI2</accession>
<keyword evidence="13" id="KW-1185">Reference proteome</keyword>
<dbReference type="Gene3D" id="3.90.1480.20">
    <property type="entry name" value="Glycosyl transferase family 29"/>
    <property type="match status" value="1"/>
</dbReference>
<dbReference type="Proteomes" id="UP001472866">
    <property type="component" value="Chromosome 13"/>
</dbReference>
<dbReference type="Pfam" id="PF00777">
    <property type="entry name" value="Glyco_transf_29"/>
    <property type="match status" value="2"/>
</dbReference>
<dbReference type="InterPro" id="IPR001675">
    <property type="entry name" value="Glyco_trans_29"/>
</dbReference>
<evidence type="ECO:0000256" key="6">
    <source>
        <dbReference type="ARBA" id="ARBA00022968"/>
    </source>
</evidence>
<evidence type="ECO:0000256" key="2">
    <source>
        <dbReference type="ARBA" id="ARBA00006003"/>
    </source>
</evidence>
<protein>
    <submittedName>
        <fullName evidence="12">Sialyltransferase</fullName>
    </submittedName>
</protein>
<keyword evidence="4" id="KW-0808">Transferase</keyword>
<sequence>MATVINTFFRKHRSSQRSKMAGAGAVALCVAMARERKGRPSRAEVLRRGPWLLLVVVVFCGLLGASECRSTHLEERVRAVHLRTRRAAGELDKGHRRAPRGVSPRDRPRVRASDSRLPEDWREYVRPDIDVVMHRGGVDFARGSKLFNFDNGKNVYGTPFINLEVKTHSSTRVVELETEFFPFLPENDIGGNNRTDETRFGTCALVGNGGTLEGSGFGKTIDSHDAVFRINYAPTIGFEGDVGNKTTFDIVNKAAVFNLRSGVKKWREPKSKVILWEAHSRVIRNKVYLGLLDAIGAEQQTLWLLSPSVVTISRMVWLTLKRDIENDIHRVREQLGKSEPMEVEGISRFVYDKAFSLGPFLPWDSEKFTFHQKPMSGMVSVFMAIQVCNSLDLYGFEAITTNRMKYHYFDDAEGFMHRHSFDLALEVFKRIATVANMRVNSSKPKLLRGMPDADEA</sequence>
<dbReference type="InterPro" id="IPR038578">
    <property type="entry name" value="GT29-like_sf"/>
</dbReference>